<dbReference type="RefSeq" id="WP_326298516.1">
    <property type="nucleotide sequence ID" value="NZ_JAYLLH010000025.1"/>
</dbReference>
<sequence>MNEFNTAPLTEVSTDWFRSHLREALDRVQMRGARYQILRHGQPVAGVVPLHEAQALLTVAKNTHAYREWLAKSRLDAERRLRDAVREEGMRRP</sequence>
<gene>
    <name evidence="2" type="ORF">VK792_15100</name>
</gene>
<comment type="similarity">
    <text evidence="1">Belongs to the phD/YefM antitoxin family.</text>
</comment>
<comment type="caution">
    <text evidence="2">The sequence shown here is derived from an EMBL/GenBank/DDBJ whole genome shotgun (WGS) entry which is preliminary data.</text>
</comment>
<accession>A0ABU6HKH4</accession>
<name>A0ABU6HKH4_9RHOB</name>
<protein>
    <recommendedName>
        <fullName evidence="4">Antitoxin</fullName>
    </recommendedName>
</protein>
<organism evidence="2 3">
    <name type="scientific">Mesobacterium hydrothermale</name>
    <dbReference type="NCBI Taxonomy" id="3111907"/>
    <lineage>
        <taxon>Bacteria</taxon>
        <taxon>Pseudomonadati</taxon>
        <taxon>Pseudomonadota</taxon>
        <taxon>Alphaproteobacteria</taxon>
        <taxon>Rhodobacterales</taxon>
        <taxon>Roseobacteraceae</taxon>
        <taxon>Mesobacterium</taxon>
    </lineage>
</organism>
<evidence type="ECO:0000313" key="3">
    <source>
        <dbReference type="Proteomes" id="UP001348149"/>
    </source>
</evidence>
<keyword evidence="3" id="KW-1185">Reference proteome</keyword>
<proteinExistence type="inferred from homology"/>
<dbReference type="EMBL" id="JAYLLH010000025">
    <property type="protein sequence ID" value="MEC3862617.1"/>
    <property type="molecule type" value="Genomic_DNA"/>
</dbReference>
<evidence type="ECO:0008006" key="4">
    <source>
        <dbReference type="Google" id="ProtNLM"/>
    </source>
</evidence>
<evidence type="ECO:0000256" key="1">
    <source>
        <dbReference type="ARBA" id="ARBA00009981"/>
    </source>
</evidence>
<dbReference type="Proteomes" id="UP001348149">
    <property type="component" value="Unassembled WGS sequence"/>
</dbReference>
<dbReference type="InterPro" id="IPR036165">
    <property type="entry name" value="YefM-like_sf"/>
</dbReference>
<reference evidence="2 3" key="1">
    <citation type="submission" date="2024-01" db="EMBL/GenBank/DDBJ databases">
        <title>Mesobacterium rodlantinim sp. nov., isolated from shallow sea hydrothermal systems off Kueishantao Island.</title>
        <authorList>
            <person name="Su Z."/>
            <person name="Tang K."/>
        </authorList>
    </citation>
    <scope>NUCLEOTIDE SEQUENCE [LARGE SCALE GENOMIC DNA]</scope>
    <source>
        <strain evidence="2 3">TK19101</strain>
    </source>
</reference>
<evidence type="ECO:0000313" key="2">
    <source>
        <dbReference type="EMBL" id="MEC3862617.1"/>
    </source>
</evidence>
<dbReference type="SUPFAM" id="SSF143120">
    <property type="entry name" value="YefM-like"/>
    <property type="match status" value="1"/>
</dbReference>